<dbReference type="EC" id="1.6.5.9" evidence="2"/>
<dbReference type="PRINTS" id="PR00368">
    <property type="entry name" value="FADPNR"/>
</dbReference>
<dbReference type="STRING" id="759272.G0S6X2"/>
<evidence type="ECO:0000256" key="3">
    <source>
        <dbReference type="ARBA" id="ARBA00022630"/>
    </source>
</evidence>
<evidence type="ECO:0000313" key="14">
    <source>
        <dbReference type="Proteomes" id="UP000008066"/>
    </source>
</evidence>
<dbReference type="eggNOG" id="KOG2495">
    <property type="taxonomic scope" value="Eukaryota"/>
</dbReference>
<evidence type="ECO:0000256" key="2">
    <source>
        <dbReference type="ARBA" id="ARBA00012637"/>
    </source>
</evidence>
<evidence type="ECO:0000256" key="6">
    <source>
        <dbReference type="ARBA" id="ARBA00023002"/>
    </source>
</evidence>
<dbReference type="PANTHER" id="PTHR43706:SF47">
    <property type="entry name" value="EXTERNAL NADH-UBIQUINONE OXIDOREDUCTASE 1, MITOCHONDRIAL-RELATED"/>
    <property type="match status" value="1"/>
</dbReference>
<dbReference type="InterPro" id="IPR045024">
    <property type="entry name" value="NDH-2"/>
</dbReference>
<name>G0S6X2_CHATD</name>
<keyword evidence="7" id="KW-0520">NAD</keyword>
<evidence type="ECO:0000256" key="9">
    <source>
        <dbReference type="ARBA" id="ARBA00049010"/>
    </source>
</evidence>
<evidence type="ECO:0000256" key="7">
    <source>
        <dbReference type="ARBA" id="ARBA00023027"/>
    </source>
</evidence>
<dbReference type="HOGENOM" id="CLU_021377_1_0_1"/>
<evidence type="ECO:0000256" key="8">
    <source>
        <dbReference type="ARBA" id="ARBA00047599"/>
    </source>
</evidence>
<dbReference type="Proteomes" id="UP000008066">
    <property type="component" value="Unassembled WGS sequence"/>
</dbReference>
<keyword evidence="4" id="KW-0274">FAD</keyword>
<accession>G0S6X2</accession>
<dbReference type="OrthoDB" id="3244603at2759"/>
<evidence type="ECO:0000259" key="11">
    <source>
        <dbReference type="Pfam" id="PF07992"/>
    </source>
</evidence>
<dbReference type="GO" id="GO:0050136">
    <property type="term" value="F:NADH dehydrogenase (quinone) (non-electrogenic) activity"/>
    <property type="evidence" value="ECO:0007669"/>
    <property type="project" value="UniProtKB-EC"/>
</dbReference>
<keyword evidence="10" id="KW-0812">Transmembrane</keyword>
<sequence length="580" mass="64995">MATSRAFTKLAVPQTGAVLLQQCVTPRLFLQASRRTVAPRPLFGSVQGPVSSQLRRNFASEASVSPPPPKKRRFRKLRWAFRLGYLSVLGGIALVGYNVYMDRHPEPQVEPDPSKKTLVILGTGWGSISLLKRLDTENYNVVVISPRNYFLFTPLLPSCTTGTVEHRSIMEPVRTILRQKKGRVTFYEAEASSIDPERKVVRIFDTSEIKGSTTETEVPYDMLVIGVGAENATFGIPGVREHSCFLKEIGDAQKIRKRIMDCVETAMFKDQSPEEIDRLLHMVVVGGGPTGVEFAGELQDFFQEDIKKLVPEIADRFRVTLIEALPNVLPMFSRQLIEYTERSFKEEKINIHTKTVVKKVNEKSVEAEVTRPDGTKETIVFPYGLLVWATGNAVRPVVRDLMSKIPAQKNSRRGLAVNEYLVVQGTRDIWAIGDCAVAGYAPTAQVAAQEGTFLARLFNNMAKTEALEEKIRHLSSSLNLEPGNSAEISQEIAELERKLRRIKDVKPFQYSHQGSLAYIGSEKAVADITWFNGNVAAAGSLTFLFWRSAYVSMCFSMRNKLLVINDWLKSKVFGRDLSRE</sequence>
<protein>
    <recommendedName>
        <fullName evidence="2">NADH:ubiquinone reductase (non-electrogenic)</fullName>
        <ecNumber evidence="2">1.6.5.9</ecNumber>
    </recommendedName>
</protein>
<reference evidence="13 14" key="1">
    <citation type="journal article" date="2011" name="Cell">
        <title>Insight into structure and assembly of the nuclear pore complex by utilizing the genome of a eukaryotic thermophile.</title>
        <authorList>
            <person name="Amlacher S."/>
            <person name="Sarges P."/>
            <person name="Flemming D."/>
            <person name="van Noort V."/>
            <person name="Kunze R."/>
            <person name="Devos D.P."/>
            <person name="Arumugam M."/>
            <person name="Bork P."/>
            <person name="Hurt E."/>
        </authorList>
    </citation>
    <scope>NUCLEOTIDE SEQUENCE [LARGE SCALE GENOMIC DNA]</scope>
    <source>
        <strain evidence="14">DSM 1495 / CBS 144.50 / IMI 039719</strain>
    </source>
</reference>
<dbReference type="InterPro" id="IPR036188">
    <property type="entry name" value="FAD/NAD-bd_sf"/>
</dbReference>
<dbReference type="InterPro" id="IPR023753">
    <property type="entry name" value="FAD/NAD-binding_dom"/>
</dbReference>
<gene>
    <name evidence="13" type="ORF">CTHT_0027180</name>
</gene>
<dbReference type="PANTHER" id="PTHR43706">
    <property type="entry name" value="NADH DEHYDROGENASE"/>
    <property type="match status" value="1"/>
</dbReference>
<keyword evidence="5" id="KW-0809">Transit peptide</keyword>
<dbReference type="GO" id="GO:0005739">
    <property type="term" value="C:mitochondrion"/>
    <property type="evidence" value="ECO:0007669"/>
    <property type="project" value="TreeGrafter"/>
</dbReference>
<dbReference type="Pfam" id="PF07992">
    <property type="entry name" value="Pyr_redox_2"/>
    <property type="match status" value="1"/>
</dbReference>
<comment type="catalytic activity">
    <reaction evidence="9">
        <text>a ubiquinone + NADH + H(+) = a ubiquinol + NAD(+)</text>
        <dbReference type="Rhea" id="RHEA:23152"/>
        <dbReference type="Rhea" id="RHEA-COMP:9565"/>
        <dbReference type="Rhea" id="RHEA-COMP:9566"/>
        <dbReference type="ChEBI" id="CHEBI:15378"/>
        <dbReference type="ChEBI" id="CHEBI:16389"/>
        <dbReference type="ChEBI" id="CHEBI:17976"/>
        <dbReference type="ChEBI" id="CHEBI:57540"/>
        <dbReference type="ChEBI" id="CHEBI:57945"/>
    </reaction>
</comment>
<dbReference type="Pfam" id="PF22366">
    <property type="entry name" value="NDH2_C"/>
    <property type="match status" value="1"/>
</dbReference>
<keyword evidence="10" id="KW-0472">Membrane</keyword>
<evidence type="ECO:0000313" key="13">
    <source>
        <dbReference type="EMBL" id="EGS20880.1"/>
    </source>
</evidence>
<dbReference type="AlphaFoldDB" id="G0S6X2"/>
<evidence type="ECO:0000256" key="1">
    <source>
        <dbReference type="ARBA" id="ARBA00005272"/>
    </source>
</evidence>
<evidence type="ECO:0000256" key="4">
    <source>
        <dbReference type="ARBA" id="ARBA00022827"/>
    </source>
</evidence>
<evidence type="ECO:0000256" key="5">
    <source>
        <dbReference type="ARBA" id="ARBA00022946"/>
    </source>
</evidence>
<evidence type="ECO:0000259" key="12">
    <source>
        <dbReference type="Pfam" id="PF22366"/>
    </source>
</evidence>
<feature type="domain" description="External alternative NADH-ubiquinone oxidoreductase-like C-terminal" evidence="12">
    <location>
        <begin position="512"/>
        <end position="576"/>
    </location>
</feature>
<dbReference type="Gene3D" id="3.50.50.100">
    <property type="match status" value="1"/>
</dbReference>
<dbReference type="OMA" id="QIPAQKD"/>
<organism evidence="14">
    <name type="scientific">Chaetomium thermophilum (strain DSM 1495 / CBS 144.50 / IMI 039719)</name>
    <name type="common">Thermochaetoides thermophila</name>
    <dbReference type="NCBI Taxonomy" id="759272"/>
    <lineage>
        <taxon>Eukaryota</taxon>
        <taxon>Fungi</taxon>
        <taxon>Dikarya</taxon>
        <taxon>Ascomycota</taxon>
        <taxon>Pezizomycotina</taxon>
        <taxon>Sordariomycetes</taxon>
        <taxon>Sordariomycetidae</taxon>
        <taxon>Sordariales</taxon>
        <taxon>Chaetomiaceae</taxon>
        <taxon>Thermochaetoides</taxon>
    </lineage>
</organism>
<feature type="transmembrane region" description="Helical" evidence="10">
    <location>
        <begin position="79"/>
        <end position="100"/>
    </location>
</feature>
<dbReference type="KEGG" id="cthr:CTHT_0027180"/>
<comment type="catalytic activity">
    <reaction evidence="8">
        <text>a quinone + NADH + H(+) = a quinol + NAD(+)</text>
        <dbReference type="Rhea" id="RHEA:46160"/>
        <dbReference type="ChEBI" id="CHEBI:15378"/>
        <dbReference type="ChEBI" id="CHEBI:24646"/>
        <dbReference type="ChEBI" id="CHEBI:57540"/>
        <dbReference type="ChEBI" id="CHEBI:57945"/>
        <dbReference type="ChEBI" id="CHEBI:132124"/>
        <dbReference type="EC" id="1.6.5.9"/>
    </reaction>
</comment>
<keyword evidence="14" id="KW-1185">Reference proteome</keyword>
<comment type="similarity">
    <text evidence="1">Belongs to the NADH dehydrogenase family.</text>
</comment>
<keyword evidence="3" id="KW-0285">Flavoprotein</keyword>
<keyword evidence="10" id="KW-1133">Transmembrane helix</keyword>
<dbReference type="InterPro" id="IPR054585">
    <property type="entry name" value="NDH2-like_C"/>
</dbReference>
<feature type="domain" description="FAD/NAD(P)-binding" evidence="11">
    <location>
        <begin position="117"/>
        <end position="451"/>
    </location>
</feature>
<proteinExistence type="inferred from homology"/>
<evidence type="ECO:0000256" key="10">
    <source>
        <dbReference type="SAM" id="Phobius"/>
    </source>
</evidence>
<dbReference type="RefSeq" id="XP_006693176.1">
    <property type="nucleotide sequence ID" value="XM_006693113.1"/>
</dbReference>
<dbReference type="GeneID" id="18256756"/>
<dbReference type="EMBL" id="GL988041">
    <property type="protein sequence ID" value="EGS20880.1"/>
    <property type="molecule type" value="Genomic_DNA"/>
</dbReference>
<keyword evidence="6" id="KW-0560">Oxidoreductase</keyword>
<dbReference type="SUPFAM" id="SSF51905">
    <property type="entry name" value="FAD/NAD(P)-binding domain"/>
    <property type="match status" value="2"/>
</dbReference>